<dbReference type="OrthoDB" id="6354171at2759"/>
<dbReference type="AlphaFoldDB" id="A0A9N9R713"/>
<dbReference type="GO" id="GO:0005634">
    <property type="term" value="C:nucleus"/>
    <property type="evidence" value="ECO:0007669"/>
    <property type="project" value="InterPro"/>
</dbReference>
<dbReference type="PANTHER" id="PTHR46664">
    <property type="entry name" value="ATM INTERACTOR"/>
    <property type="match status" value="1"/>
</dbReference>
<dbReference type="EMBL" id="OU893354">
    <property type="protein sequence ID" value="CAG9790650.1"/>
    <property type="molecule type" value="Genomic_DNA"/>
</dbReference>
<dbReference type="InterPro" id="IPR013087">
    <property type="entry name" value="Znf_C2H2_type"/>
</dbReference>
<dbReference type="SMART" id="SM00868">
    <property type="entry name" value="zf-AD"/>
    <property type="match status" value="1"/>
</dbReference>
<dbReference type="GO" id="GO:0000981">
    <property type="term" value="F:DNA-binding transcription factor activity, RNA polymerase II-specific"/>
    <property type="evidence" value="ECO:0007669"/>
    <property type="project" value="TreeGrafter"/>
</dbReference>
<keyword evidence="1" id="KW-0479">Metal-binding</keyword>
<evidence type="ECO:0000313" key="4">
    <source>
        <dbReference type="EMBL" id="CAG9790650.1"/>
    </source>
</evidence>
<keyword evidence="1" id="KW-0862">Zinc</keyword>
<reference evidence="4" key="1">
    <citation type="submission" date="2021-12" db="EMBL/GenBank/DDBJ databases">
        <authorList>
            <person name="King R."/>
        </authorList>
    </citation>
    <scope>NUCLEOTIDE SEQUENCE</scope>
</reference>
<evidence type="ECO:0000313" key="5">
    <source>
        <dbReference type="Proteomes" id="UP001153714"/>
    </source>
</evidence>
<dbReference type="SMART" id="SM00355">
    <property type="entry name" value="ZnF_C2H2"/>
    <property type="match status" value="4"/>
</dbReference>
<dbReference type="PROSITE" id="PS00028">
    <property type="entry name" value="ZINC_FINGER_C2H2_1"/>
    <property type="match status" value="2"/>
</dbReference>
<organism evidence="4 5">
    <name type="scientific">Diatraea saccharalis</name>
    <name type="common">sugarcane borer</name>
    <dbReference type="NCBI Taxonomy" id="40085"/>
    <lineage>
        <taxon>Eukaryota</taxon>
        <taxon>Metazoa</taxon>
        <taxon>Ecdysozoa</taxon>
        <taxon>Arthropoda</taxon>
        <taxon>Hexapoda</taxon>
        <taxon>Insecta</taxon>
        <taxon>Pterygota</taxon>
        <taxon>Neoptera</taxon>
        <taxon>Endopterygota</taxon>
        <taxon>Lepidoptera</taxon>
        <taxon>Glossata</taxon>
        <taxon>Ditrysia</taxon>
        <taxon>Pyraloidea</taxon>
        <taxon>Crambidae</taxon>
        <taxon>Crambinae</taxon>
        <taxon>Diatraea</taxon>
    </lineage>
</organism>
<feature type="domain" description="ZAD" evidence="3">
    <location>
        <begin position="17"/>
        <end position="87"/>
    </location>
</feature>
<sequence length="470" mass="53579">MGAPFMELEKPLDDIAMLCRGCLADSGEMKDMYEWGLADGFCKLTDVQMESTEPISRLLCINCEDTLAKCISFKRQCGQSDALLRKLAKKTADTQSNALQTEGNTISYALYDDHLTVMITSEDTQAKIYLPCPYQCKNKFQKKHDLLAHLIKSHNVNENKFKIDSQYYCKETECSYHISSGSKWFSGRKFLNQHYRKVHNRKIFTCPVCNLKFSSGSDYNRHLKTCNMTFSCTACNAKYNCSEKLTVHLMRKHPELHKRFKEERKANKRKAKQESETKKAKTNSEKLAEFICDSPKRTSATQTLNIEECIKNDFPLVPWNSIPGKNDSNESKKDEISTQTVFEDLLSIKSQTSEDESIFFSETVSLSDIQTQTFPLEFGLSRSNKETITSETQSPSLSIKETQTCFCLYDSPKPNYRLFDSISSSPCSINLTSTETQTAEMKSNIKSDVLLSFNSAETQTHFTDDIDNDI</sequence>
<evidence type="ECO:0000256" key="1">
    <source>
        <dbReference type="PROSITE-ProRule" id="PRU01263"/>
    </source>
</evidence>
<feature type="binding site" evidence="1">
    <location>
        <position position="22"/>
    </location>
    <ligand>
        <name>Zn(2+)</name>
        <dbReference type="ChEBI" id="CHEBI:29105"/>
    </ligand>
</feature>
<dbReference type="PANTHER" id="PTHR46664:SF1">
    <property type="entry name" value="ATM INTERACTOR"/>
    <property type="match status" value="1"/>
</dbReference>
<dbReference type="GO" id="GO:0008270">
    <property type="term" value="F:zinc ion binding"/>
    <property type="evidence" value="ECO:0007669"/>
    <property type="project" value="UniProtKB-UniRule"/>
</dbReference>
<evidence type="ECO:0000259" key="3">
    <source>
        <dbReference type="PROSITE" id="PS51915"/>
    </source>
</evidence>
<feature type="binding site" evidence="1">
    <location>
        <position position="63"/>
    </location>
    <ligand>
        <name>Zn(2+)</name>
        <dbReference type="ChEBI" id="CHEBI:29105"/>
    </ligand>
</feature>
<dbReference type="GO" id="GO:0000976">
    <property type="term" value="F:transcription cis-regulatory region binding"/>
    <property type="evidence" value="ECO:0007669"/>
    <property type="project" value="InterPro"/>
</dbReference>
<feature type="binding site" evidence="1">
    <location>
        <position position="60"/>
    </location>
    <ligand>
        <name>Zn(2+)</name>
        <dbReference type="ChEBI" id="CHEBI:29105"/>
    </ligand>
</feature>
<dbReference type="Proteomes" id="UP001153714">
    <property type="component" value="Chromosome 23"/>
</dbReference>
<dbReference type="SUPFAM" id="SSF57716">
    <property type="entry name" value="Glucocorticoid receptor-like (DNA-binding domain)"/>
    <property type="match status" value="1"/>
</dbReference>
<proteinExistence type="predicted"/>
<dbReference type="SUPFAM" id="SSF57667">
    <property type="entry name" value="beta-beta-alpha zinc fingers"/>
    <property type="match status" value="1"/>
</dbReference>
<dbReference type="PROSITE" id="PS51915">
    <property type="entry name" value="ZAD"/>
    <property type="match status" value="1"/>
</dbReference>
<dbReference type="InterPro" id="IPR055303">
    <property type="entry name" value="ATMIN"/>
</dbReference>
<gene>
    <name evidence="4" type="ORF">DIATSA_LOCUS8313</name>
</gene>
<keyword evidence="5" id="KW-1185">Reference proteome</keyword>
<name>A0A9N9R713_9NEOP</name>
<dbReference type="GO" id="GO:0045944">
    <property type="term" value="P:positive regulation of transcription by RNA polymerase II"/>
    <property type="evidence" value="ECO:0007669"/>
    <property type="project" value="InterPro"/>
</dbReference>
<feature type="region of interest" description="Disordered" evidence="2">
    <location>
        <begin position="258"/>
        <end position="282"/>
    </location>
</feature>
<dbReference type="Gene3D" id="3.30.160.60">
    <property type="entry name" value="Classic Zinc Finger"/>
    <property type="match status" value="1"/>
</dbReference>
<feature type="compositionally biased region" description="Basic and acidic residues" evidence="2">
    <location>
        <begin position="272"/>
        <end position="282"/>
    </location>
</feature>
<keyword evidence="1" id="KW-0863">Zinc-finger</keyword>
<dbReference type="InterPro" id="IPR012934">
    <property type="entry name" value="Znf_AD"/>
</dbReference>
<protein>
    <recommendedName>
        <fullName evidence="3">ZAD domain-containing protein</fullName>
    </recommendedName>
</protein>
<evidence type="ECO:0000256" key="2">
    <source>
        <dbReference type="SAM" id="MobiDB-lite"/>
    </source>
</evidence>
<accession>A0A9N9R713</accession>
<reference evidence="4" key="2">
    <citation type="submission" date="2022-10" db="EMBL/GenBank/DDBJ databases">
        <authorList>
            <consortium name="ENA_rothamsted_submissions"/>
            <consortium name="culmorum"/>
            <person name="King R."/>
        </authorList>
    </citation>
    <scope>NUCLEOTIDE SEQUENCE</scope>
</reference>
<dbReference type="InterPro" id="IPR036236">
    <property type="entry name" value="Znf_C2H2_sf"/>
</dbReference>
<feature type="binding site" evidence="1">
    <location>
        <position position="19"/>
    </location>
    <ligand>
        <name>Zn(2+)</name>
        <dbReference type="ChEBI" id="CHEBI:29105"/>
    </ligand>
</feature>